<keyword evidence="5" id="KW-1185">Reference proteome</keyword>
<dbReference type="Proteomes" id="UP001055247">
    <property type="component" value="Unassembled WGS sequence"/>
</dbReference>
<sequence>MDRSNAQLKRGFPFRFPAMQLTRRAFVAATFGATLPSGAVATDGFLRPPPSSTDPRYAGYSLQGPYAATETPLAMVLPRSRTRVLVFHPVAAPSGRFVVFSHGLLSEPQVYRALICHWASHGFVIACPIHDDSLMERGLRLRTAAAAGGAAWDLGGVAGDAETWRTRAQACISALDDVATISNAINMVALSERPLIVGHGFGAFTAMLLAGATARSKDGATLAMAEQRFYGAALLSPYGEGAFGLDTESWNGVRCPILAVTGKGDHDASGQDGDRRADVFTKSPAGYKHLAMLRQATPSMFAGQRAGMDSKEMMRFDDVKAVTTAFMKAYGYHDTQAFGDICGDWFLQASLRRLDFSYR</sequence>
<evidence type="ECO:0008006" key="6">
    <source>
        <dbReference type="Google" id="ProtNLM"/>
    </source>
</evidence>
<dbReference type="EMBL" id="BPQO01000004">
    <property type="protein sequence ID" value="GJD87626.1"/>
    <property type="molecule type" value="Genomic_DNA"/>
</dbReference>
<evidence type="ECO:0000313" key="4">
    <source>
        <dbReference type="EMBL" id="GJD87626.1"/>
    </source>
</evidence>
<dbReference type="PANTHER" id="PTHR10272">
    <property type="entry name" value="PLATELET-ACTIVATING FACTOR ACETYLHYDROLASE"/>
    <property type="match status" value="1"/>
</dbReference>
<organism evidence="4 5">
    <name type="scientific">Methylobacterium hispanicum</name>
    <dbReference type="NCBI Taxonomy" id="270350"/>
    <lineage>
        <taxon>Bacteria</taxon>
        <taxon>Pseudomonadati</taxon>
        <taxon>Pseudomonadota</taxon>
        <taxon>Alphaproteobacteria</taxon>
        <taxon>Hyphomicrobiales</taxon>
        <taxon>Methylobacteriaceae</taxon>
        <taxon>Methylobacterium</taxon>
    </lineage>
</organism>
<keyword evidence="2" id="KW-0442">Lipid degradation</keyword>
<dbReference type="GO" id="GO:0016042">
    <property type="term" value="P:lipid catabolic process"/>
    <property type="evidence" value="ECO:0007669"/>
    <property type="project" value="UniProtKB-KW"/>
</dbReference>
<proteinExistence type="predicted"/>
<keyword evidence="1" id="KW-0378">Hydrolase</keyword>
<comment type="caution">
    <text evidence="4">The sequence shown here is derived from an EMBL/GenBank/DDBJ whole genome shotgun (WGS) entry which is preliminary data.</text>
</comment>
<gene>
    <name evidence="4" type="ORF">BHAOGJBA_1131</name>
</gene>
<evidence type="ECO:0000256" key="1">
    <source>
        <dbReference type="ARBA" id="ARBA00022801"/>
    </source>
</evidence>
<evidence type="ECO:0000256" key="3">
    <source>
        <dbReference type="ARBA" id="ARBA00023098"/>
    </source>
</evidence>
<evidence type="ECO:0000313" key="5">
    <source>
        <dbReference type="Proteomes" id="UP001055247"/>
    </source>
</evidence>
<name>A0AAV4ZID8_9HYPH</name>
<dbReference type="InterPro" id="IPR029058">
    <property type="entry name" value="AB_hydrolase_fold"/>
</dbReference>
<protein>
    <recommendedName>
        <fullName evidence="6">Serine aminopeptidase S33 domain-containing protein</fullName>
    </recommendedName>
</protein>
<dbReference type="GO" id="GO:0003847">
    <property type="term" value="F:1-alkyl-2-acetylglycerophosphocholine esterase activity"/>
    <property type="evidence" value="ECO:0007669"/>
    <property type="project" value="TreeGrafter"/>
</dbReference>
<dbReference type="PANTHER" id="PTHR10272:SF0">
    <property type="entry name" value="PLATELET-ACTIVATING FACTOR ACETYLHYDROLASE"/>
    <property type="match status" value="1"/>
</dbReference>
<dbReference type="AlphaFoldDB" id="A0AAV4ZID8"/>
<reference evidence="4" key="1">
    <citation type="journal article" date="2016" name="Front. Microbiol.">
        <title>Genome Sequence of the Piezophilic, Mesophilic Sulfate-Reducing Bacterium Desulfovibrio indicus J2T.</title>
        <authorList>
            <person name="Cao J."/>
            <person name="Maignien L."/>
            <person name="Shao Z."/>
            <person name="Alain K."/>
            <person name="Jebbar M."/>
        </authorList>
    </citation>
    <scope>NUCLEOTIDE SEQUENCE</scope>
    <source>
        <strain evidence="4">DSM 16372</strain>
    </source>
</reference>
<dbReference type="SUPFAM" id="SSF53474">
    <property type="entry name" value="alpha/beta-Hydrolases"/>
    <property type="match status" value="1"/>
</dbReference>
<accession>A0AAV4ZID8</accession>
<reference evidence="4" key="2">
    <citation type="submission" date="2021-08" db="EMBL/GenBank/DDBJ databases">
        <authorList>
            <person name="Tani A."/>
            <person name="Ola A."/>
            <person name="Ogura Y."/>
            <person name="Katsura K."/>
            <person name="Hayashi T."/>
        </authorList>
    </citation>
    <scope>NUCLEOTIDE SEQUENCE</scope>
    <source>
        <strain evidence="4">DSM 16372</strain>
    </source>
</reference>
<dbReference type="Pfam" id="PF03403">
    <property type="entry name" value="PAF-AH_p_II"/>
    <property type="match status" value="1"/>
</dbReference>
<keyword evidence="3" id="KW-0443">Lipid metabolism</keyword>
<evidence type="ECO:0000256" key="2">
    <source>
        <dbReference type="ARBA" id="ARBA00022963"/>
    </source>
</evidence>
<dbReference type="Gene3D" id="3.40.50.1820">
    <property type="entry name" value="alpha/beta hydrolase"/>
    <property type="match status" value="1"/>
</dbReference>